<reference evidence="2" key="1">
    <citation type="journal article" date="2019" name="Int. J. Syst. Evol. Microbiol.">
        <title>The Global Catalogue of Microorganisms (GCM) 10K type strain sequencing project: providing services to taxonomists for standard genome sequencing and annotation.</title>
        <authorList>
            <consortium name="The Broad Institute Genomics Platform"/>
            <consortium name="The Broad Institute Genome Sequencing Center for Infectious Disease"/>
            <person name="Wu L."/>
            <person name="Ma J."/>
        </authorList>
    </citation>
    <scope>NUCLEOTIDE SEQUENCE [LARGE SCALE GENOMIC DNA]</scope>
    <source>
        <strain evidence="2">JCM 9651</strain>
    </source>
</reference>
<dbReference type="Proteomes" id="UP001499990">
    <property type="component" value="Unassembled WGS sequence"/>
</dbReference>
<name>A0ABP6SIJ4_9ACTN</name>
<gene>
    <name evidence="1" type="ORF">GCM10020367_54880</name>
</gene>
<organism evidence="1 2">
    <name type="scientific">Streptomyces sannanensis</name>
    <dbReference type="NCBI Taxonomy" id="285536"/>
    <lineage>
        <taxon>Bacteria</taxon>
        <taxon>Bacillati</taxon>
        <taxon>Actinomycetota</taxon>
        <taxon>Actinomycetes</taxon>
        <taxon>Kitasatosporales</taxon>
        <taxon>Streptomycetaceae</taxon>
        <taxon>Streptomyces</taxon>
    </lineage>
</organism>
<dbReference type="RefSeq" id="WP_345042434.1">
    <property type="nucleotide sequence ID" value="NZ_BAAAYL010000001.1"/>
</dbReference>
<accession>A0ABP6SIJ4</accession>
<comment type="caution">
    <text evidence="1">The sequence shown here is derived from an EMBL/GenBank/DDBJ whole genome shotgun (WGS) entry which is preliminary data.</text>
</comment>
<evidence type="ECO:0000313" key="1">
    <source>
        <dbReference type="EMBL" id="GAA3377792.1"/>
    </source>
</evidence>
<protein>
    <submittedName>
        <fullName evidence="1">Uncharacterized protein</fullName>
    </submittedName>
</protein>
<proteinExistence type="predicted"/>
<dbReference type="EMBL" id="BAAAYL010000001">
    <property type="protein sequence ID" value="GAA3377792.1"/>
    <property type="molecule type" value="Genomic_DNA"/>
</dbReference>
<sequence>MSDFVSAGGGHLELDEERGGELAARWWQWALSAPWERSPVRDETGEFADWQQPDDVWFLAGTYGGRVVRRCSIPTGRPVFFPVVNTQRPQSLLQREPMVLEVAGAKVFLNALPLPIREFTSPPFRAEEKRRVAWGLWCAFEPLPAGQYVVEIKAMTSGGFRVDTTYHLTVTDD</sequence>
<keyword evidence="2" id="KW-1185">Reference proteome</keyword>
<evidence type="ECO:0000313" key="2">
    <source>
        <dbReference type="Proteomes" id="UP001499990"/>
    </source>
</evidence>